<keyword evidence="4" id="KW-1185">Reference proteome</keyword>
<feature type="repeat" description="PPR" evidence="2">
    <location>
        <begin position="255"/>
        <end position="289"/>
    </location>
</feature>
<dbReference type="Pfam" id="PF13041">
    <property type="entry name" value="PPR_2"/>
    <property type="match status" value="3"/>
</dbReference>
<dbReference type="GO" id="GO:0003729">
    <property type="term" value="F:mRNA binding"/>
    <property type="evidence" value="ECO:0007669"/>
    <property type="project" value="TreeGrafter"/>
</dbReference>
<evidence type="ECO:0000313" key="3">
    <source>
        <dbReference type="EMBL" id="KAF6173338.1"/>
    </source>
</evidence>
<evidence type="ECO:0008006" key="5">
    <source>
        <dbReference type="Google" id="ProtNLM"/>
    </source>
</evidence>
<dbReference type="Pfam" id="PF12854">
    <property type="entry name" value="PPR_1"/>
    <property type="match status" value="1"/>
</dbReference>
<feature type="repeat" description="PPR" evidence="2">
    <location>
        <begin position="220"/>
        <end position="254"/>
    </location>
</feature>
<dbReference type="Gene3D" id="1.25.40.10">
    <property type="entry name" value="Tetratricopeptide repeat domain"/>
    <property type="match status" value="4"/>
</dbReference>
<proteinExistence type="predicted"/>
<organism evidence="3 4">
    <name type="scientific">Kingdonia uniflora</name>
    <dbReference type="NCBI Taxonomy" id="39325"/>
    <lineage>
        <taxon>Eukaryota</taxon>
        <taxon>Viridiplantae</taxon>
        <taxon>Streptophyta</taxon>
        <taxon>Embryophyta</taxon>
        <taxon>Tracheophyta</taxon>
        <taxon>Spermatophyta</taxon>
        <taxon>Magnoliopsida</taxon>
        <taxon>Ranunculales</taxon>
        <taxon>Circaeasteraceae</taxon>
        <taxon>Kingdonia</taxon>
    </lineage>
</organism>
<keyword evidence="1" id="KW-0677">Repeat</keyword>
<evidence type="ECO:0000256" key="2">
    <source>
        <dbReference type="PROSITE-ProRule" id="PRU00708"/>
    </source>
</evidence>
<dbReference type="EMBL" id="JACGCM010000347">
    <property type="protein sequence ID" value="KAF6173338.1"/>
    <property type="molecule type" value="Genomic_DNA"/>
</dbReference>
<dbReference type="PANTHER" id="PTHR47933:SF24">
    <property type="entry name" value="OS05G0207200 PROTEIN"/>
    <property type="match status" value="1"/>
</dbReference>
<sequence>MEKLKSVSPFRLSSLLRLQQDPNLALQLFKNPNPQISPKPFRYSHLSYDLILTKLGRAKMFPEMEQILDQMKHEHRFAPKEIVLCNVIAYYGRARFPESALRMFDEIPSFRCERTVRSLNCLLNALLNCKKFEKIREIYANVDRYGVLDVCSYNVMINACCLSGCVSDGWSLFEKMLRKGIQPNAVTFGTLVSGFCANSMLDEALMLKKEMVKWFNVKPDVCVYNSLIKGFGKGNNLGMVYKLRDEMLKTGVRLNSSVYSTLISVFFRVGRKEKVSRVLEKMRENGCKPDVVTYNAIITGFCNGKDFESAFGVLNEMKEKGCKADVLSYNIIVSGLCKEGKLNEALDLFEDMPKRECASDVVTYRTLFDGLCDAVKLKEALLILNEMLFKGFAPRIASVNKLVDGLCLEGNMKLLELVLRSIAKENVSDINTWRIVITTLCKDRVLNSLQLVDALIML</sequence>
<dbReference type="InterPro" id="IPR011990">
    <property type="entry name" value="TPR-like_helical_dom_sf"/>
</dbReference>
<dbReference type="AlphaFoldDB" id="A0A7J7P2D6"/>
<accession>A0A7J7P2D6</accession>
<protein>
    <recommendedName>
        <fullName evidence="5">Pentatricopeptide repeat-containing protein</fullName>
    </recommendedName>
</protein>
<dbReference type="OrthoDB" id="185373at2759"/>
<feature type="repeat" description="PPR" evidence="2">
    <location>
        <begin position="360"/>
        <end position="394"/>
    </location>
</feature>
<dbReference type="NCBIfam" id="TIGR00756">
    <property type="entry name" value="PPR"/>
    <property type="match status" value="7"/>
</dbReference>
<comment type="caution">
    <text evidence="3">The sequence shown here is derived from an EMBL/GenBank/DDBJ whole genome shotgun (WGS) entry which is preliminary data.</text>
</comment>
<evidence type="ECO:0000313" key="4">
    <source>
        <dbReference type="Proteomes" id="UP000541444"/>
    </source>
</evidence>
<dbReference type="InterPro" id="IPR002885">
    <property type="entry name" value="PPR_rpt"/>
</dbReference>
<feature type="repeat" description="PPR" evidence="2">
    <location>
        <begin position="149"/>
        <end position="183"/>
    </location>
</feature>
<dbReference type="Proteomes" id="UP000541444">
    <property type="component" value="Unassembled WGS sequence"/>
</dbReference>
<dbReference type="PANTHER" id="PTHR47933">
    <property type="entry name" value="PENTATRICOPEPTIDE REPEAT-CONTAINING PROTEIN 1, MITOCHONDRIAL"/>
    <property type="match status" value="1"/>
</dbReference>
<dbReference type="PROSITE" id="PS51375">
    <property type="entry name" value="PPR"/>
    <property type="match status" value="7"/>
</dbReference>
<name>A0A7J7P2D6_9MAGN</name>
<feature type="repeat" description="PPR" evidence="2">
    <location>
        <begin position="325"/>
        <end position="359"/>
    </location>
</feature>
<reference evidence="3 4" key="1">
    <citation type="journal article" date="2020" name="IScience">
        <title>Genome Sequencing of the Endangered Kingdonia uniflora (Circaeasteraceae, Ranunculales) Reveals Potential Mechanisms of Evolutionary Specialization.</title>
        <authorList>
            <person name="Sun Y."/>
            <person name="Deng T."/>
            <person name="Zhang A."/>
            <person name="Moore M.J."/>
            <person name="Landis J.B."/>
            <person name="Lin N."/>
            <person name="Zhang H."/>
            <person name="Zhang X."/>
            <person name="Huang J."/>
            <person name="Zhang X."/>
            <person name="Sun H."/>
            <person name="Wang H."/>
        </authorList>
    </citation>
    <scope>NUCLEOTIDE SEQUENCE [LARGE SCALE GENOMIC DNA]</scope>
    <source>
        <strain evidence="3">TB1705</strain>
        <tissue evidence="3">Leaf</tissue>
    </source>
</reference>
<evidence type="ECO:0000256" key="1">
    <source>
        <dbReference type="ARBA" id="ARBA00022737"/>
    </source>
</evidence>
<dbReference type="Pfam" id="PF01535">
    <property type="entry name" value="PPR"/>
    <property type="match status" value="1"/>
</dbReference>
<feature type="repeat" description="PPR" evidence="2">
    <location>
        <begin position="184"/>
        <end position="214"/>
    </location>
</feature>
<dbReference type="InterPro" id="IPR051240">
    <property type="entry name" value="Mito_RNA-Proc/Resp"/>
</dbReference>
<feature type="repeat" description="PPR" evidence="2">
    <location>
        <begin position="290"/>
        <end position="324"/>
    </location>
</feature>
<gene>
    <name evidence="3" type="ORF">GIB67_027033</name>
</gene>